<dbReference type="PANTHER" id="PTHR33312">
    <property type="entry name" value="MEMBRANE-ASSOCIATED KINASE REGULATOR 4-RELATED"/>
    <property type="match status" value="1"/>
</dbReference>
<dbReference type="GO" id="GO:0019210">
    <property type="term" value="F:kinase inhibitor activity"/>
    <property type="evidence" value="ECO:0007669"/>
    <property type="project" value="InterPro"/>
</dbReference>
<dbReference type="GO" id="GO:0016301">
    <property type="term" value="F:kinase activity"/>
    <property type="evidence" value="ECO:0007669"/>
    <property type="project" value="UniProtKB-KW"/>
</dbReference>
<accession>A0A6P6W3W5</accession>
<keyword evidence="2" id="KW-0418">Kinase</keyword>
<organism evidence="1 2">
    <name type="scientific">Coffea arabica</name>
    <name type="common">Arabian coffee</name>
    <dbReference type="NCBI Taxonomy" id="13443"/>
    <lineage>
        <taxon>Eukaryota</taxon>
        <taxon>Viridiplantae</taxon>
        <taxon>Streptophyta</taxon>
        <taxon>Embryophyta</taxon>
        <taxon>Tracheophyta</taxon>
        <taxon>Spermatophyta</taxon>
        <taxon>Magnoliopsida</taxon>
        <taxon>eudicotyledons</taxon>
        <taxon>Gunneridae</taxon>
        <taxon>Pentapetalae</taxon>
        <taxon>asterids</taxon>
        <taxon>lamiids</taxon>
        <taxon>Gentianales</taxon>
        <taxon>Rubiaceae</taxon>
        <taxon>Ixoroideae</taxon>
        <taxon>Gardenieae complex</taxon>
        <taxon>Bertiereae - Coffeeae clade</taxon>
        <taxon>Coffeeae</taxon>
        <taxon>Coffea</taxon>
    </lineage>
</organism>
<keyword evidence="2" id="KW-0808">Transferase</keyword>
<reference evidence="1" key="1">
    <citation type="journal article" date="2025" name="Foods">
        <title>Unveiling the Microbial Signatures of Arabica Coffee Cherries: Insights into Ripeness Specific Diversity, Functional Traits, and Implications for Quality and Safety.</title>
        <authorList>
            <consortium name="RefSeq"/>
            <person name="Tenea G.N."/>
            <person name="Cifuentes V."/>
            <person name="Reyes P."/>
            <person name="Cevallos-Vallejos M."/>
        </authorList>
    </citation>
    <scope>NUCLEOTIDE SEQUENCE [LARGE SCALE GENOMIC DNA]</scope>
</reference>
<evidence type="ECO:0000313" key="1">
    <source>
        <dbReference type="Proteomes" id="UP001652660"/>
    </source>
</evidence>
<dbReference type="OrthoDB" id="1938320at2759"/>
<dbReference type="GO" id="GO:0005886">
    <property type="term" value="C:plasma membrane"/>
    <property type="evidence" value="ECO:0007669"/>
    <property type="project" value="InterPro"/>
</dbReference>
<evidence type="ECO:0000313" key="2">
    <source>
        <dbReference type="RefSeq" id="XP_027109625.1"/>
    </source>
</evidence>
<name>A0A6P6W3W5_COFAR</name>
<dbReference type="Proteomes" id="UP001652660">
    <property type="component" value="Chromosome 2e"/>
</dbReference>
<keyword evidence="1" id="KW-1185">Reference proteome</keyword>
<reference evidence="2" key="2">
    <citation type="submission" date="2025-08" db="UniProtKB">
        <authorList>
            <consortium name="RefSeq"/>
        </authorList>
    </citation>
    <scope>IDENTIFICATION</scope>
    <source>
        <tissue evidence="2">Leaves</tissue>
    </source>
</reference>
<dbReference type="InterPro" id="IPR039620">
    <property type="entry name" value="BKI1/MAKR1/3/4"/>
</dbReference>
<dbReference type="AlphaFoldDB" id="A0A6P6W3W5"/>
<dbReference type="GeneID" id="113729540"/>
<protein>
    <submittedName>
        <fullName evidence="2">Probable membrane-associated kinase regulator 4</fullName>
    </submittedName>
</protein>
<dbReference type="RefSeq" id="XP_027109625.1">
    <property type="nucleotide sequence ID" value="XM_027253824.2"/>
</dbReference>
<dbReference type="PANTHER" id="PTHR33312:SF21">
    <property type="entry name" value="MEMBRANE-ASSOCIATED KINASE REGULATOR 3-RELATED"/>
    <property type="match status" value="1"/>
</dbReference>
<sequence length="380" mass="41730">MDAKRHSCDHAEEDFIYMEVGSQSAIFSHHYSKSTSSSSSSHAREFEFQMSSSSERDAAPSPADELFYKGKLLPLHLPPRLQMVEKLLQNANINSYDSILEDACFEESFSTPLFTNAYNTPTANNTPFESCNISPSESCQVSRELNPEEYLIEYSTEASSFVGDQNPKRSWTKKLKLIKQYSLGSKLKASRTYLKSLFSKSACSNETCAAAPRNHVVDGSGSVLKANECINKYVKVAKKAPFGQIQNGGKKVSASSSVIKNFDKANFDENGVGGRGRHRRSFSGAIKRISMTRSSSSLSSSGSSSASSSTNSNGFQELQFFKRSNSVNSDLENPIQAAIAHCKSSQQLFNSRKTVSDLGFCSLSSARVIYEDQRPGLCRG</sequence>
<gene>
    <name evidence="2" type="primary">LOC113729540</name>
</gene>
<proteinExistence type="predicted"/>